<dbReference type="InterPro" id="IPR020456">
    <property type="entry name" value="Acylphosphatase"/>
</dbReference>
<evidence type="ECO:0000259" key="7">
    <source>
        <dbReference type="PROSITE" id="PS51160"/>
    </source>
</evidence>
<dbReference type="PANTHER" id="PTHR47268:SF4">
    <property type="entry name" value="ACYLPHOSPHATASE"/>
    <property type="match status" value="1"/>
</dbReference>
<feature type="active site" evidence="5">
    <location>
        <position position="18"/>
    </location>
</feature>
<gene>
    <name evidence="8" type="ORF">KHX14_06750</name>
</gene>
<dbReference type="Gene3D" id="3.30.70.100">
    <property type="match status" value="1"/>
</dbReference>
<comment type="catalytic activity">
    <reaction evidence="4 5">
        <text>an acyl phosphate + H2O = a carboxylate + phosphate + H(+)</text>
        <dbReference type="Rhea" id="RHEA:14965"/>
        <dbReference type="ChEBI" id="CHEBI:15377"/>
        <dbReference type="ChEBI" id="CHEBI:15378"/>
        <dbReference type="ChEBI" id="CHEBI:29067"/>
        <dbReference type="ChEBI" id="CHEBI:43474"/>
        <dbReference type="ChEBI" id="CHEBI:59918"/>
        <dbReference type="EC" id="3.6.1.7"/>
    </reaction>
</comment>
<evidence type="ECO:0000256" key="3">
    <source>
        <dbReference type="ARBA" id="ARBA00015991"/>
    </source>
</evidence>
<accession>A0A943I4A7</accession>
<feature type="active site" evidence="5">
    <location>
        <position position="36"/>
    </location>
</feature>
<evidence type="ECO:0000256" key="1">
    <source>
        <dbReference type="ARBA" id="ARBA00005614"/>
    </source>
</evidence>
<dbReference type="AlphaFoldDB" id="A0A943I4A7"/>
<reference evidence="8" key="1">
    <citation type="submission" date="2021-02" db="EMBL/GenBank/DDBJ databases">
        <title>Infant gut strain persistence is associated with maternal origin, phylogeny, and functional potential including surface adhesion and iron acquisition.</title>
        <authorList>
            <person name="Lou Y.C."/>
        </authorList>
    </citation>
    <scope>NUCLEOTIDE SEQUENCE</scope>
    <source>
        <strain evidence="8">L3_108_000G1_dasL3_108_000G1_metabat.metabat.11</strain>
    </source>
</reference>
<sequence>MIRRHYLFYGQVQGVGFRFTTYRFAKELGLTGWVCNLSNGAVEACFQGKEEVIDYLISRLEDARFIKIDKIEFEDLKVLENESYFGIRY</sequence>
<comment type="caution">
    <text evidence="8">The sequence shown here is derived from an EMBL/GenBank/DDBJ whole genome shotgun (WGS) entry which is preliminary data.</text>
</comment>
<comment type="similarity">
    <text evidence="1 6">Belongs to the acylphosphatase family.</text>
</comment>
<feature type="domain" description="Acylphosphatase-like" evidence="7">
    <location>
        <begin position="3"/>
        <end position="89"/>
    </location>
</feature>
<name>A0A943I4A7_9FIRM</name>
<protein>
    <recommendedName>
        <fullName evidence="3 5">acylphosphatase</fullName>
        <ecNumber evidence="2 5">3.6.1.7</ecNumber>
    </recommendedName>
</protein>
<evidence type="ECO:0000256" key="4">
    <source>
        <dbReference type="ARBA" id="ARBA00047645"/>
    </source>
</evidence>
<organism evidence="8 9">
    <name type="scientific">Thomasclavelia spiroformis</name>
    <dbReference type="NCBI Taxonomy" id="29348"/>
    <lineage>
        <taxon>Bacteria</taxon>
        <taxon>Bacillati</taxon>
        <taxon>Bacillota</taxon>
        <taxon>Erysipelotrichia</taxon>
        <taxon>Erysipelotrichales</taxon>
        <taxon>Coprobacillaceae</taxon>
        <taxon>Thomasclavelia</taxon>
    </lineage>
</organism>
<evidence type="ECO:0000256" key="6">
    <source>
        <dbReference type="RuleBase" id="RU004168"/>
    </source>
</evidence>
<dbReference type="InterPro" id="IPR036046">
    <property type="entry name" value="Acylphosphatase-like_dom_sf"/>
</dbReference>
<dbReference type="EC" id="3.6.1.7" evidence="2 5"/>
<evidence type="ECO:0000256" key="5">
    <source>
        <dbReference type="PROSITE-ProRule" id="PRU00520"/>
    </source>
</evidence>
<dbReference type="PRINTS" id="PR00112">
    <property type="entry name" value="ACYLPHPHTASE"/>
</dbReference>
<dbReference type="PANTHER" id="PTHR47268">
    <property type="entry name" value="ACYLPHOSPHATASE"/>
    <property type="match status" value="1"/>
</dbReference>
<proteinExistence type="inferred from homology"/>
<dbReference type="InterPro" id="IPR001792">
    <property type="entry name" value="Acylphosphatase-like_dom"/>
</dbReference>
<dbReference type="Proteomes" id="UP000751224">
    <property type="component" value="Unassembled WGS sequence"/>
</dbReference>
<dbReference type="SUPFAM" id="SSF54975">
    <property type="entry name" value="Acylphosphatase/BLUF domain-like"/>
    <property type="match status" value="1"/>
</dbReference>
<dbReference type="GO" id="GO:0003998">
    <property type="term" value="F:acylphosphatase activity"/>
    <property type="evidence" value="ECO:0007669"/>
    <property type="project" value="UniProtKB-EC"/>
</dbReference>
<evidence type="ECO:0000313" key="9">
    <source>
        <dbReference type="Proteomes" id="UP000751224"/>
    </source>
</evidence>
<keyword evidence="5" id="KW-0378">Hydrolase</keyword>
<dbReference type="PROSITE" id="PS51160">
    <property type="entry name" value="ACYLPHOSPHATASE_3"/>
    <property type="match status" value="1"/>
</dbReference>
<dbReference type="EMBL" id="JAGZCC010000035">
    <property type="protein sequence ID" value="MBS5588502.1"/>
    <property type="molecule type" value="Genomic_DNA"/>
</dbReference>
<evidence type="ECO:0000313" key="8">
    <source>
        <dbReference type="EMBL" id="MBS5588502.1"/>
    </source>
</evidence>
<evidence type="ECO:0000256" key="2">
    <source>
        <dbReference type="ARBA" id="ARBA00012150"/>
    </source>
</evidence>
<dbReference type="Pfam" id="PF00708">
    <property type="entry name" value="Acylphosphatase"/>
    <property type="match status" value="1"/>
</dbReference>